<feature type="transmembrane region" description="Helical" evidence="7">
    <location>
        <begin position="225"/>
        <end position="245"/>
    </location>
</feature>
<keyword evidence="9" id="KW-1185">Reference proteome</keyword>
<evidence type="ECO:0000256" key="7">
    <source>
        <dbReference type="SAM" id="Phobius"/>
    </source>
</evidence>
<evidence type="ECO:0000313" key="8">
    <source>
        <dbReference type="EMBL" id="GAA2335149.1"/>
    </source>
</evidence>
<evidence type="ECO:0000256" key="5">
    <source>
        <dbReference type="ARBA" id="ARBA00022989"/>
    </source>
</evidence>
<reference evidence="8 9" key="1">
    <citation type="journal article" date="2019" name="Int. J. Syst. Evol. Microbiol.">
        <title>The Global Catalogue of Microorganisms (GCM) 10K type strain sequencing project: providing services to taxonomists for standard genome sequencing and annotation.</title>
        <authorList>
            <consortium name="The Broad Institute Genomics Platform"/>
            <consortium name="The Broad Institute Genome Sequencing Center for Infectious Disease"/>
            <person name="Wu L."/>
            <person name="Ma J."/>
        </authorList>
    </citation>
    <scope>NUCLEOTIDE SEQUENCE [LARGE SCALE GENOMIC DNA]</scope>
    <source>
        <strain evidence="8 9">JCM 16221</strain>
    </source>
</reference>
<sequence length="404" mass="41219">MSAWIDVRPLRHAPFRRLWWSGELSTAGSQLTAVAVLFEIWQITGNAAAVGALGAAQAVARTTFGLAGGSLADAADRRLLSLLATAGQLLAAALLAAQAWAGPGSMWVLLALASLAAACSGLGAPARSAFVPRLLPADQVAAGVALNHIGFQVAMLVGPALAGALISWAGVAFCYLLDAASFAIALYGLARLPSIRPDGAGARPNLAEVREGWRFVLRSRVLRGVFLNDALATLLAFPIALFPVINAERFGGDPRTLGLFLSAIAFGGLVAGIASGPVTRARHPGLVMVCASGIWGLALTGFGLSHALWPLLGCLAIAGAADTASVISRGAVVQLATPDSHRGRVNAVNYIVGASGPDLGNFRAGLVADATSATTAAVSGALLCIAGVTTQGVRNRPLREFTTR</sequence>
<dbReference type="InterPro" id="IPR010290">
    <property type="entry name" value="TM_effector"/>
</dbReference>
<dbReference type="Gene3D" id="1.20.1250.20">
    <property type="entry name" value="MFS general substrate transporter like domains"/>
    <property type="match status" value="1"/>
</dbReference>
<feature type="transmembrane region" description="Helical" evidence="7">
    <location>
        <begin position="107"/>
        <end position="128"/>
    </location>
</feature>
<comment type="caution">
    <text evidence="8">The sequence shown here is derived from an EMBL/GenBank/DDBJ whole genome shotgun (WGS) entry which is preliminary data.</text>
</comment>
<proteinExistence type="predicted"/>
<dbReference type="RefSeq" id="WP_344126774.1">
    <property type="nucleotide sequence ID" value="NZ_BAAARA010000002.1"/>
</dbReference>
<dbReference type="Proteomes" id="UP001501218">
    <property type="component" value="Unassembled WGS sequence"/>
</dbReference>
<name>A0ABN3FPY6_9PSEU</name>
<feature type="transmembrane region" description="Helical" evidence="7">
    <location>
        <begin position="168"/>
        <end position="189"/>
    </location>
</feature>
<feature type="transmembrane region" description="Helical" evidence="7">
    <location>
        <begin position="140"/>
        <end position="162"/>
    </location>
</feature>
<dbReference type="SUPFAM" id="SSF103473">
    <property type="entry name" value="MFS general substrate transporter"/>
    <property type="match status" value="1"/>
</dbReference>
<keyword evidence="4 7" id="KW-0812">Transmembrane</keyword>
<accession>A0ABN3FPY6</accession>
<comment type="subcellular location">
    <subcellularLocation>
        <location evidence="1">Cell inner membrane</location>
        <topology evidence="1">Multi-pass membrane protein</topology>
    </subcellularLocation>
</comment>
<organism evidence="8 9">
    <name type="scientific">Saccharopolyspora halophila</name>
    <dbReference type="NCBI Taxonomy" id="405551"/>
    <lineage>
        <taxon>Bacteria</taxon>
        <taxon>Bacillati</taxon>
        <taxon>Actinomycetota</taxon>
        <taxon>Actinomycetes</taxon>
        <taxon>Pseudonocardiales</taxon>
        <taxon>Pseudonocardiaceae</taxon>
        <taxon>Saccharopolyspora</taxon>
    </lineage>
</organism>
<evidence type="ECO:0000256" key="1">
    <source>
        <dbReference type="ARBA" id="ARBA00004429"/>
    </source>
</evidence>
<dbReference type="PANTHER" id="PTHR23513">
    <property type="entry name" value="INTEGRAL MEMBRANE EFFLUX PROTEIN-RELATED"/>
    <property type="match status" value="1"/>
</dbReference>
<dbReference type="EMBL" id="BAAARA010000002">
    <property type="protein sequence ID" value="GAA2335149.1"/>
    <property type="molecule type" value="Genomic_DNA"/>
</dbReference>
<keyword evidence="3" id="KW-1003">Cell membrane</keyword>
<evidence type="ECO:0000313" key="9">
    <source>
        <dbReference type="Proteomes" id="UP001501218"/>
    </source>
</evidence>
<dbReference type="PANTHER" id="PTHR23513:SF9">
    <property type="entry name" value="ENTEROBACTIN EXPORTER ENTS"/>
    <property type="match status" value="1"/>
</dbReference>
<evidence type="ECO:0000256" key="6">
    <source>
        <dbReference type="ARBA" id="ARBA00023136"/>
    </source>
</evidence>
<gene>
    <name evidence="8" type="ORF">GCM10009854_08710</name>
</gene>
<evidence type="ECO:0000256" key="2">
    <source>
        <dbReference type="ARBA" id="ARBA00022448"/>
    </source>
</evidence>
<evidence type="ECO:0000256" key="4">
    <source>
        <dbReference type="ARBA" id="ARBA00022692"/>
    </source>
</evidence>
<feature type="transmembrane region" description="Helical" evidence="7">
    <location>
        <begin position="286"/>
        <end position="309"/>
    </location>
</feature>
<protein>
    <submittedName>
        <fullName evidence="8">MFS transporter</fullName>
    </submittedName>
</protein>
<dbReference type="CDD" id="cd06173">
    <property type="entry name" value="MFS_MefA_like"/>
    <property type="match status" value="1"/>
</dbReference>
<dbReference type="Pfam" id="PF05977">
    <property type="entry name" value="MFS_3"/>
    <property type="match status" value="1"/>
</dbReference>
<feature type="transmembrane region" description="Helical" evidence="7">
    <location>
        <begin position="79"/>
        <end position="101"/>
    </location>
</feature>
<keyword evidence="2" id="KW-0813">Transport</keyword>
<dbReference type="InterPro" id="IPR036259">
    <property type="entry name" value="MFS_trans_sf"/>
</dbReference>
<feature type="transmembrane region" description="Helical" evidence="7">
    <location>
        <begin position="257"/>
        <end position="274"/>
    </location>
</feature>
<evidence type="ECO:0000256" key="3">
    <source>
        <dbReference type="ARBA" id="ARBA00022475"/>
    </source>
</evidence>
<keyword evidence="6 7" id="KW-0472">Membrane</keyword>
<keyword evidence="5 7" id="KW-1133">Transmembrane helix</keyword>